<proteinExistence type="predicted"/>
<evidence type="ECO:0000313" key="2">
    <source>
        <dbReference type="Proteomes" id="UP001595693"/>
    </source>
</evidence>
<organism evidence="1 2">
    <name type="scientific">Acidovorax facilis</name>
    <dbReference type="NCBI Taxonomy" id="12917"/>
    <lineage>
        <taxon>Bacteria</taxon>
        <taxon>Pseudomonadati</taxon>
        <taxon>Pseudomonadota</taxon>
        <taxon>Betaproteobacteria</taxon>
        <taxon>Burkholderiales</taxon>
        <taxon>Comamonadaceae</taxon>
        <taxon>Acidovorax</taxon>
    </lineage>
</organism>
<reference evidence="2" key="1">
    <citation type="journal article" date="2019" name="Int. J. Syst. Evol. Microbiol.">
        <title>The Global Catalogue of Microorganisms (GCM) 10K type strain sequencing project: providing services to taxonomists for standard genome sequencing and annotation.</title>
        <authorList>
            <consortium name="The Broad Institute Genomics Platform"/>
            <consortium name="The Broad Institute Genome Sequencing Center for Infectious Disease"/>
            <person name="Wu L."/>
            <person name="Ma J."/>
        </authorList>
    </citation>
    <scope>NUCLEOTIDE SEQUENCE [LARGE SCALE GENOMIC DNA]</scope>
    <source>
        <strain evidence="2">CCUG 2113</strain>
    </source>
</reference>
<dbReference type="EMBL" id="JBHSAJ010000181">
    <property type="protein sequence ID" value="MFC3938469.1"/>
    <property type="molecule type" value="Genomic_DNA"/>
</dbReference>
<sequence>MQGAFGALQSAWRVGAAKKQFHESVSALAPVGIALAAIKNKALQHLLESSQLLDA</sequence>
<name>A0ABV8DK28_9BURK</name>
<comment type="caution">
    <text evidence="1">The sequence shown here is derived from an EMBL/GenBank/DDBJ whole genome shotgun (WGS) entry which is preliminary data.</text>
</comment>
<dbReference type="RefSeq" id="WP_156358568.1">
    <property type="nucleotide sequence ID" value="NZ_JAMXAX010000114.1"/>
</dbReference>
<evidence type="ECO:0000313" key="1">
    <source>
        <dbReference type="EMBL" id="MFC3938469.1"/>
    </source>
</evidence>
<protein>
    <submittedName>
        <fullName evidence="1">Uncharacterized protein</fullName>
    </submittedName>
</protein>
<accession>A0ABV8DK28</accession>
<gene>
    <name evidence="1" type="ORF">ACFOW3_27995</name>
</gene>
<keyword evidence="2" id="KW-1185">Reference proteome</keyword>
<dbReference type="Proteomes" id="UP001595693">
    <property type="component" value="Unassembled WGS sequence"/>
</dbReference>